<dbReference type="AlphaFoldDB" id="A0AAU8MPT7"/>
<feature type="coiled-coil region" evidence="1">
    <location>
        <begin position="158"/>
        <end position="185"/>
    </location>
</feature>
<dbReference type="EMBL" id="CP159925">
    <property type="protein sequence ID" value="XCO74450.1"/>
    <property type="molecule type" value="Genomic_DNA"/>
</dbReference>
<reference evidence="3" key="1">
    <citation type="submission" date="2024-06" db="EMBL/GenBank/DDBJ databases">
        <authorList>
            <person name="Li S."/>
        </authorList>
    </citation>
    <scope>NUCLEOTIDE SEQUENCE</scope>
    <source>
        <strain evidence="3">SR10</strain>
    </source>
</reference>
<keyword evidence="2" id="KW-0732">Signal</keyword>
<dbReference type="RefSeq" id="WP_363797298.1">
    <property type="nucleotide sequence ID" value="NZ_CP159925.1"/>
</dbReference>
<evidence type="ECO:0000256" key="2">
    <source>
        <dbReference type="SAM" id="SignalP"/>
    </source>
</evidence>
<feature type="signal peptide" evidence="2">
    <location>
        <begin position="1"/>
        <end position="32"/>
    </location>
</feature>
<evidence type="ECO:0000313" key="3">
    <source>
        <dbReference type="EMBL" id="XCO74450.1"/>
    </source>
</evidence>
<dbReference type="Pfam" id="PF13605">
    <property type="entry name" value="DUF4141"/>
    <property type="match status" value="1"/>
</dbReference>
<protein>
    <submittedName>
        <fullName evidence="3">DUF4141 domain-containing protein</fullName>
    </submittedName>
</protein>
<dbReference type="PROSITE" id="PS51257">
    <property type="entry name" value="PROKAR_LIPOPROTEIN"/>
    <property type="match status" value="1"/>
</dbReference>
<sequence>MKTMNAKQAMKKNLAVAVLAAGCVLGIGSANAQWVVTDPGHTIQNIVTQIKGFAERYGQHIKEYTKLQQQVQHFQQQVIQISSMLQSIGMPTQQPWAEISNSERNKRITDRCSTGGGGLLGSLASVFKLNPNGDLAEQQKQICANIVTAKVDKYNYTVRFATQTLPQIEKQIKDLESQRKQNNKQGNLETVANDSTRLANSMSASFQIYQGQMQAYDNYVLQMEDEQRELVKTAMKGRNDILGSVFKGVALDQALN</sequence>
<name>A0AAU8MPT7_9GAMM</name>
<accession>A0AAU8MPT7</accession>
<evidence type="ECO:0000256" key="1">
    <source>
        <dbReference type="SAM" id="Coils"/>
    </source>
</evidence>
<dbReference type="InterPro" id="IPR025415">
    <property type="entry name" value="DUF4141"/>
</dbReference>
<keyword evidence="1" id="KW-0175">Coiled coil</keyword>
<proteinExistence type="predicted"/>
<feature type="chain" id="PRO_5043762038" evidence="2">
    <location>
        <begin position="33"/>
        <end position="256"/>
    </location>
</feature>
<organism evidence="3">
    <name type="scientific">Lysobacter firmicutimachus</name>
    <dbReference type="NCBI Taxonomy" id="1792846"/>
    <lineage>
        <taxon>Bacteria</taxon>
        <taxon>Pseudomonadati</taxon>
        <taxon>Pseudomonadota</taxon>
        <taxon>Gammaproteobacteria</taxon>
        <taxon>Lysobacterales</taxon>
        <taxon>Lysobacteraceae</taxon>
        <taxon>Lysobacter</taxon>
    </lineage>
</organism>
<gene>
    <name evidence="3" type="ORF">ABU614_19020</name>
</gene>